<dbReference type="InterPro" id="IPR025315">
    <property type="entry name" value="DUF4220"/>
</dbReference>
<evidence type="ECO:0000256" key="1">
    <source>
        <dbReference type="SAM" id="Phobius"/>
    </source>
</evidence>
<keyword evidence="1" id="KW-0472">Membrane</keyword>
<comment type="caution">
    <text evidence="3">The sequence shown here is derived from an EMBL/GenBank/DDBJ whole genome shotgun (WGS) entry which is preliminary data.</text>
</comment>
<feature type="transmembrane region" description="Helical" evidence="1">
    <location>
        <begin position="317"/>
        <end position="336"/>
    </location>
</feature>
<dbReference type="PANTHER" id="PTHR31325">
    <property type="entry name" value="OS01G0798800 PROTEIN-RELATED"/>
    <property type="match status" value="1"/>
</dbReference>
<reference evidence="3 4" key="1">
    <citation type="journal article" date="2017" name="Nat. Commun.">
        <title>Genome assembly with in vitro proximity ligation data and whole-genome triplication in lettuce.</title>
        <authorList>
            <person name="Reyes-Chin-Wo S."/>
            <person name="Wang Z."/>
            <person name="Yang X."/>
            <person name="Kozik A."/>
            <person name="Arikit S."/>
            <person name="Song C."/>
            <person name="Xia L."/>
            <person name="Froenicke L."/>
            <person name="Lavelle D.O."/>
            <person name="Truco M.J."/>
            <person name="Xia R."/>
            <person name="Zhu S."/>
            <person name="Xu C."/>
            <person name="Xu H."/>
            <person name="Xu X."/>
            <person name="Cox K."/>
            <person name="Korf I."/>
            <person name="Meyers B.C."/>
            <person name="Michelmore R.W."/>
        </authorList>
    </citation>
    <scope>NUCLEOTIDE SEQUENCE [LARGE SCALE GENOMIC DNA]</scope>
    <source>
        <strain evidence="4">cv. Salinas</strain>
        <tissue evidence="3">Seedlings</tissue>
    </source>
</reference>
<keyword evidence="1" id="KW-1133">Transmembrane helix</keyword>
<evidence type="ECO:0000313" key="4">
    <source>
        <dbReference type="Proteomes" id="UP000235145"/>
    </source>
</evidence>
<proteinExistence type="predicted"/>
<evidence type="ECO:0000259" key="2">
    <source>
        <dbReference type="Pfam" id="PF13968"/>
    </source>
</evidence>
<name>A0A9R1XWJ9_LACSA</name>
<evidence type="ECO:0000313" key="3">
    <source>
        <dbReference type="EMBL" id="KAJ0222317.1"/>
    </source>
</evidence>
<feature type="transmembrane region" description="Helical" evidence="1">
    <location>
        <begin position="63"/>
        <end position="87"/>
    </location>
</feature>
<dbReference type="Pfam" id="PF13968">
    <property type="entry name" value="DUF4220"/>
    <property type="match status" value="1"/>
</dbReference>
<dbReference type="Pfam" id="PF04578">
    <property type="entry name" value="DUF594"/>
    <property type="match status" value="1"/>
</dbReference>
<gene>
    <name evidence="3" type="ORF">LSAT_V11C200051780</name>
</gene>
<feature type="transmembrane region" description="Helical" evidence="1">
    <location>
        <begin position="342"/>
        <end position="360"/>
    </location>
</feature>
<protein>
    <recommendedName>
        <fullName evidence="2">DUF4220 domain-containing protein</fullName>
    </recommendedName>
</protein>
<accession>A0A9R1XWJ9</accession>
<feature type="transmembrane region" description="Helical" evidence="1">
    <location>
        <begin position="30"/>
        <end position="51"/>
    </location>
</feature>
<sequence length="687" mass="79244">MTATGLNMLEHQMKFQVIPNDVKRTWNEHVLQVLVPTSLILQIILSILGNLRKYNPKTIIRITLWCVYFLAYAIVPVALSITAQSALESCNKSHPASKHHRSNTRELMGFWAQFLFLHLGGADTITAYSLEDNDLWLRHLVFLLFQSGVALYILLLSWPGCSHLPLLSILVYASGCIKCFERVQALRFANTEHLRETMLGPADPGPDYVKFLEEFLLKKSQGFIVKVEEVLENALPTIRAYSQTGREEIFEAYNLFQTFKRLFVGLILTYEDSDRSTSYFRHLDKSDKVFHAVEIELGFVYDMLYTKASVLYTNKGLILRAIGVLLLLLVLVGFHFHSDTDHYLVIDIVITYLVIAAEFLKEIFSYITMFHSDWADIWFKQQNHTHDNLIFSFLKQPSKQRWSNSIGQSNLLSVALKENPTCFLNQKLFGVHKFLKKQRYETYIEVSPNLKDMIYSQFLEFVERSSDPKGLCIHKGSYCLQENGMRTLLWSINEVEFDQSILIWHIATALCYYSESSDQLEINRIESKNMSEYLVNLLISNPEILPIGIGMIRYRDTCAEAIRFFKMKSPITEISDACRKLLEVSCEELLPSIVKGDQSKSVLFDGCRLALALRKMKNREIMWKVMSQVWIEILAYAAAHCRVFHHSQQLGRGGEFLTHVWLLMAHLGMTEHFQVTHGHARARFNVS</sequence>
<feature type="domain" description="DUF4220" evidence="2">
    <location>
        <begin position="65"/>
        <end position="413"/>
    </location>
</feature>
<dbReference type="AlphaFoldDB" id="A0A9R1XWJ9"/>
<organism evidence="3 4">
    <name type="scientific">Lactuca sativa</name>
    <name type="common">Garden lettuce</name>
    <dbReference type="NCBI Taxonomy" id="4236"/>
    <lineage>
        <taxon>Eukaryota</taxon>
        <taxon>Viridiplantae</taxon>
        <taxon>Streptophyta</taxon>
        <taxon>Embryophyta</taxon>
        <taxon>Tracheophyta</taxon>
        <taxon>Spermatophyta</taxon>
        <taxon>Magnoliopsida</taxon>
        <taxon>eudicotyledons</taxon>
        <taxon>Gunneridae</taxon>
        <taxon>Pentapetalae</taxon>
        <taxon>asterids</taxon>
        <taxon>campanulids</taxon>
        <taxon>Asterales</taxon>
        <taxon>Asteraceae</taxon>
        <taxon>Cichorioideae</taxon>
        <taxon>Cichorieae</taxon>
        <taxon>Lactucinae</taxon>
        <taxon>Lactuca</taxon>
    </lineage>
</organism>
<dbReference type="Proteomes" id="UP000235145">
    <property type="component" value="Unassembled WGS sequence"/>
</dbReference>
<keyword evidence="1" id="KW-0812">Transmembrane</keyword>
<dbReference type="InterPro" id="IPR007658">
    <property type="entry name" value="DUF594"/>
</dbReference>
<keyword evidence="4" id="KW-1185">Reference proteome</keyword>
<dbReference type="EMBL" id="NBSK02000002">
    <property type="protein sequence ID" value="KAJ0222317.1"/>
    <property type="molecule type" value="Genomic_DNA"/>
</dbReference>